<dbReference type="EMBL" id="BMGI01000001">
    <property type="protein sequence ID" value="GGD24957.1"/>
    <property type="molecule type" value="Genomic_DNA"/>
</dbReference>
<accession>A0ABQ1QGE8</accession>
<dbReference type="RefSeq" id="WP_188526188.1">
    <property type="nucleotide sequence ID" value="NZ_BMGI01000001.1"/>
</dbReference>
<protein>
    <submittedName>
        <fullName evidence="1">Uncharacterized protein</fullName>
    </submittedName>
</protein>
<evidence type="ECO:0000313" key="2">
    <source>
        <dbReference type="Proteomes" id="UP000617355"/>
    </source>
</evidence>
<keyword evidence="2" id="KW-1185">Reference proteome</keyword>
<name>A0ABQ1QGE8_9RHOB</name>
<dbReference type="Proteomes" id="UP000617355">
    <property type="component" value="Unassembled WGS sequence"/>
</dbReference>
<sequence length="291" mass="29801">MAFVVLVGLLSPGQAQSVGILERLLRAIDTEHVSASWNIMANIAENASGSLAVAPRRLMPGDRVVIGYDAGGYAVTSVAGDNGLAVTSAQAAGLQSGLSEGLYPVGSQLYSVPPAARLSLYEAAVDRQSLASARELLTTRIDGRVTNLIYSTVPEDLAEIAAITRGARFATMGEIGTTALGAVNAGGILTGLKTERLVGPIGVEIDLLKARIAEGPDAHYQAAVTDTVIAVRTSNRELGGVPDLPAARLNIAANMMPVTAAVVNRTMGVSVKVNSITATAIGAVNGGFVGR</sequence>
<comment type="caution">
    <text evidence="1">The sequence shown here is derived from an EMBL/GenBank/DDBJ whole genome shotgun (WGS) entry which is preliminary data.</text>
</comment>
<gene>
    <name evidence="1" type="ORF">GCM10011358_06780</name>
</gene>
<evidence type="ECO:0000313" key="1">
    <source>
        <dbReference type="EMBL" id="GGD24957.1"/>
    </source>
</evidence>
<organism evidence="1 2">
    <name type="scientific">Sinisalibacter lacisalsi</name>
    <dbReference type="NCBI Taxonomy" id="1526570"/>
    <lineage>
        <taxon>Bacteria</taxon>
        <taxon>Pseudomonadati</taxon>
        <taxon>Pseudomonadota</taxon>
        <taxon>Alphaproteobacteria</taxon>
        <taxon>Rhodobacterales</taxon>
        <taxon>Roseobacteraceae</taxon>
        <taxon>Sinisalibacter</taxon>
    </lineage>
</organism>
<reference evidence="2" key="1">
    <citation type="journal article" date="2019" name="Int. J. Syst. Evol. Microbiol.">
        <title>The Global Catalogue of Microorganisms (GCM) 10K type strain sequencing project: providing services to taxonomists for standard genome sequencing and annotation.</title>
        <authorList>
            <consortium name="The Broad Institute Genomics Platform"/>
            <consortium name="The Broad Institute Genome Sequencing Center for Infectious Disease"/>
            <person name="Wu L."/>
            <person name="Ma J."/>
        </authorList>
    </citation>
    <scope>NUCLEOTIDE SEQUENCE [LARGE SCALE GENOMIC DNA]</scope>
    <source>
        <strain evidence="2">CGMCC 1.12922</strain>
    </source>
</reference>
<proteinExistence type="predicted"/>